<dbReference type="Gene3D" id="3.30.230.10">
    <property type="match status" value="1"/>
</dbReference>
<dbReference type="SMART" id="SM00382">
    <property type="entry name" value="AAA"/>
    <property type="match status" value="1"/>
</dbReference>
<dbReference type="InterPro" id="IPR020568">
    <property type="entry name" value="Ribosomal_Su5_D2-typ_SF"/>
</dbReference>
<dbReference type="Pfam" id="PF01078">
    <property type="entry name" value="Mg_chelatase"/>
    <property type="match status" value="1"/>
</dbReference>
<dbReference type="SUPFAM" id="SSF52540">
    <property type="entry name" value="P-loop containing nucleoside triphosphate hydrolases"/>
    <property type="match status" value="1"/>
</dbReference>
<dbReference type="Proteomes" id="UP000030101">
    <property type="component" value="Unassembled WGS sequence"/>
</dbReference>
<accession>A0ABR4XLC6</accession>
<dbReference type="Gene3D" id="3.40.50.300">
    <property type="entry name" value="P-loop containing nucleotide triphosphate hydrolases"/>
    <property type="match status" value="1"/>
</dbReference>
<dbReference type="PANTHER" id="PTHR32039">
    <property type="entry name" value="MAGNESIUM-CHELATASE SUBUNIT CHLI"/>
    <property type="match status" value="1"/>
</dbReference>
<proteinExistence type="inferred from homology"/>
<dbReference type="RefSeq" id="WP_036791281.1">
    <property type="nucleotide sequence ID" value="NZ_JQZV01000013.1"/>
</dbReference>
<reference evidence="3 4" key="1">
    <citation type="submission" date="2014-08" db="EMBL/GenBank/DDBJ databases">
        <title>Porphyromonas canoris strain:OH2762 Genome sequencing.</title>
        <authorList>
            <person name="Wallis C."/>
            <person name="Deusch O."/>
            <person name="O'Flynn C."/>
            <person name="Davis I."/>
            <person name="Jospin G."/>
            <person name="Darling A.E."/>
            <person name="Coil D.A."/>
            <person name="Alexiev A."/>
            <person name="Horsfall A."/>
            <person name="Kirkwood N."/>
            <person name="Harris S."/>
            <person name="Eisen J.A."/>
        </authorList>
    </citation>
    <scope>NUCLEOTIDE SEQUENCE [LARGE SCALE GENOMIC DNA]</scope>
    <source>
        <strain evidence="4">COT-108 OH2762</strain>
    </source>
</reference>
<evidence type="ECO:0000256" key="1">
    <source>
        <dbReference type="ARBA" id="ARBA00006354"/>
    </source>
</evidence>
<evidence type="ECO:0000313" key="4">
    <source>
        <dbReference type="Proteomes" id="UP000030101"/>
    </source>
</evidence>
<dbReference type="PANTHER" id="PTHR32039:SF7">
    <property type="entry name" value="COMPETENCE PROTEIN COMM"/>
    <property type="match status" value="1"/>
</dbReference>
<dbReference type="EMBL" id="JQZV01000013">
    <property type="protein sequence ID" value="KGN91790.1"/>
    <property type="molecule type" value="Genomic_DNA"/>
</dbReference>
<dbReference type="NCBIfam" id="TIGR00368">
    <property type="entry name" value="YifB family Mg chelatase-like AAA ATPase"/>
    <property type="match status" value="1"/>
</dbReference>
<feature type="domain" description="AAA+ ATPase" evidence="2">
    <location>
        <begin position="221"/>
        <end position="404"/>
    </location>
</feature>
<comment type="similarity">
    <text evidence="1">Belongs to the Mg-chelatase subunits D/I family. ComM subfamily.</text>
</comment>
<sequence length="520" mass="56505">MDLPKSKLVKTFAATVCGIHATTISVEVEAERGSSFTLVGLPDTAVKESYRRVVCAIKQSGFDYKIGLRYLVNLSPADIRKEGTLFDLPIAIAILACTGQIPEDAPGKFMIMGELSLDGSLQPVKGILPMALHAHGEGFSGIIVPKQNALEAAVVSGLNVYGAETLSDVVNLLRNKEEGLSPVSLRIEDQFANAYTHIRSDFADVKGQENVKRAMEVAAAGGHNIILIGPPGSGKSMIAKRLPGILPPFTLNEALETTSIHSVAGTLPHGISLLKHRPFRAPHHTLSSTAMVGGGANPLPGEVSLAHNGVLFLDELPEYSRNVLEVLRQPLEDREVSISRTKASARYPSSFMLVASMNPCPCGYYNHPDVRCQCPPGAVSKYLNKVSGPLLDRIDIQIEIAPVPFEALSKRENGESSEDVRARVLKARKIQQDRFEGCSGIYTNAQMTPELLQKYARLDEQCTAILKRAMDRFSLSARAYDRILKVARTIADLDGSESITTKHIGEAVNYRNLDRSNWGN</sequence>
<dbReference type="InterPro" id="IPR003593">
    <property type="entry name" value="AAA+_ATPase"/>
</dbReference>
<keyword evidence="4" id="KW-1185">Reference proteome</keyword>
<dbReference type="Pfam" id="PF13335">
    <property type="entry name" value="Mg_chelatase_C"/>
    <property type="match status" value="1"/>
</dbReference>
<protein>
    <submittedName>
        <fullName evidence="3">Magnesium chelatase</fullName>
    </submittedName>
</protein>
<dbReference type="InterPro" id="IPR027417">
    <property type="entry name" value="P-loop_NTPase"/>
</dbReference>
<dbReference type="InterPro" id="IPR000523">
    <property type="entry name" value="Mg_chelatse_chII-like_cat_dom"/>
</dbReference>
<dbReference type="InterPro" id="IPR025158">
    <property type="entry name" value="Mg_chelat-rel_C"/>
</dbReference>
<name>A0ABR4XLC6_9PORP</name>
<dbReference type="InterPro" id="IPR045006">
    <property type="entry name" value="CHLI-like"/>
</dbReference>
<gene>
    <name evidence="3" type="ORF">HQ43_06790</name>
</gene>
<dbReference type="Pfam" id="PF13541">
    <property type="entry name" value="ChlI"/>
    <property type="match status" value="1"/>
</dbReference>
<evidence type="ECO:0000313" key="3">
    <source>
        <dbReference type="EMBL" id="KGN91790.1"/>
    </source>
</evidence>
<dbReference type="InterPro" id="IPR014721">
    <property type="entry name" value="Ribsml_uS5_D2-typ_fold_subgr"/>
</dbReference>
<dbReference type="InterPro" id="IPR004482">
    <property type="entry name" value="Mg_chelat-rel"/>
</dbReference>
<evidence type="ECO:0000259" key="2">
    <source>
        <dbReference type="SMART" id="SM00382"/>
    </source>
</evidence>
<comment type="caution">
    <text evidence="3">The sequence shown here is derived from an EMBL/GenBank/DDBJ whole genome shotgun (WGS) entry which is preliminary data.</text>
</comment>
<organism evidence="3 4">
    <name type="scientific">Porphyromonas canoris</name>
    <dbReference type="NCBI Taxonomy" id="36875"/>
    <lineage>
        <taxon>Bacteria</taxon>
        <taxon>Pseudomonadati</taxon>
        <taxon>Bacteroidota</taxon>
        <taxon>Bacteroidia</taxon>
        <taxon>Bacteroidales</taxon>
        <taxon>Porphyromonadaceae</taxon>
        <taxon>Porphyromonas</taxon>
    </lineage>
</organism>
<dbReference type="SUPFAM" id="SSF54211">
    <property type="entry name" value="Ribosomal protein S5 domain 2-like"/>
    <property type="match status" value="1"/>
</dbReference>